<evidence type="ECO:0000256" key="1">
    <source>
        <dbReference type="SAM" id="Phobius"/>
    </source>
</evidence>
<keyword evidence="1" id="KW-1133">Transmembrane helix</keyword>
<evidence type="ECO:0000313" key="2">
    <source>
        <dbReference type="EMBL" id="TPW26806.1"/>
    </source>
</evidence>
<dbReference type="Proteomes" id="UP000320314">
    <property type="component" value="Unassembled WGS sequence"/>
</dbReference>
<feature type="transmembrane region" description="Helical" evidence="1">
    <location>
        <begin position="148"/>
        <end position="165"/>
    </location>
</feature>
<protein>
    <submittedName>
        <fullName evidence="2">Uncharacterized protein</fullName>
    </submittedName>
</protein>
<keyword evidence="1" id="KW-0472">Membrane</keyword>
<dbReference type="AlphaFoldDB" id="A0A506TZS4"/>
<feature type="transmembrane region" description="Helical" evidence="1">
    <location>
        <begin position="21"/>
        <end position="42"/>
    </location>
</feature>
<sequence length="169" mass="18382">MTRLREQSCVSLRSVGRWLTCLLLESIVWACAMAVSVILALGRVTGWIGGHTEALTELFFAGGLIAFPIARALHSFVAGRGHRETRLAAAILCLSGTTLACTGMLYALGHVGWAFPWSFYAGTVHALVDFILELVIATASFILFGLRFYLPFGAVALFATAFWLARMPR</sequence>
<accession>A0A506TZS4</accession>
<feature type="transmembrane region" description="Helical" evidence="1">
    <location>
        <begin position="114"/>
        <end position="136"/>
    </location>
</feature>
<organism evidence="2 3">
    <name type="scientific">Pararhizobium mangrovi</name>
    <dbReference type="NCBI Taxonomy" id="2590452"/>
    <lineage>
        <taxon>Bacteria</taxon>
        <taxon>Pseudomonadati</taxon>
        <taxon>Pseudomonadota</taxon>
        <taxon>Alphaproteobacteria</taxon>
        <taxon>Hyphomicrobiales</taxon>
        <taxon>Rhizobiaceae</taxon>
        <taxon>Rhizobium/Agrobacterium group</taxon>
        <taxon>Pararhizobium</taxon>
    </lineage>
</organism>
<dbReference type="RefSeq" id="WP_141167586.1">
    <property type="nucleotide sequence ID" value="NZ_VHLH01000026.1"/>
</dbReference>
<feature type="transmembrane region" description="Helical" evidence="1">
    <location>
        <begin position="54"/>
        <end position="73"/>
    </location>
</feature>
<keyword evidence="3" id="KW-1185">Reference proteome</keyword>
<feature type="transmembrane region" description="Helical" evidence="1">
    <location>
        <begin position="85"/>
        <end position="108"/>
    </location>
</feature>
<dbReference type="EMBL" id="VHLH01000026">
    <property type="protein sequence ID" value="TPW26806.1"/>
    <property type="molecule type" value="Genomic_DNA"/>
</dbReference>
<evidence type="ECO:0000313" key="3">
    <source>
        <dbReference type="Proteomes" id="UP000320314"/>
    </source>
</evidence>
<proteinExistence type="predicted"/>
<keyword evidence="1" id="KW-0812">Transmembrane</keyword>
<gene>
    <name evidence="2" type="ORF">FJU11_13440</name>
</gene>
<comment type="caution">
    <text evidence="2">The sequence shown here is derived from an EMBL/GenBank/DDBJ whole genome shotgun (WGS) entry which is preliminary data.</text>
</comment>
<name>A0A506TZS4_9HYPH</name>
<reference evidence="2 3" key="1">
    <citation type="submission" date="2019-06" db="EMBL/GenBank/DDBJ databases">
        <authorList>
            <person name="Li M."/>
        </authorList>
    </citation>
    <scope>NUCLEOTIDE SEQUENCE [LARGE SCALE GENOMIC DNA]</scope>
    <source>
        <strain evidence="2 3">BGMRC6574</strain>
    </source>
</reference>
<dbReference type="OrthoDB" id="8283003at2"/>